<dbReference type="GO" id="GO:0003700">
    <property type="term" value="F:DNA-binding transcription factor activity"/>
    <property type="evidence" value="ECO:0007669"/>
    <property type="project" value="InterPro"/>
</dbReference>
<keyword evidence="2" id="KW-0238">DNA-binding</keyword>
<keyword evidence="3" id="KW-0804">Transcription</keyword>
<evidence type="ECO:0000256" key="1">
    <source>
        <dbReference type="ARBA" id="ARBA00023015"/>
    </source>
</evidence>
<dbReference type="OrthoDB" id="369138at2"/>
<dbReference type="GO" id="GO:0003677">
    <property type="term" value="F:DNA binding"/>
    <property type="evidence" value="ECO:0007669"/>
    <property type="project" value="UniProtKB-KW"/>
</dbReference>
<feature type="domain" description="HTH gntR-type" evidence="4">
    <location>
        <begin position="9"/>
        <end position="77"/>
    </location>
</feature>
<keyword evidence="1" id="KW-0805">Transcription regulation</keyword>
<dbReference type="PANTHER" id="PTHR43537">
    <property type="entry name" value="TRANSCRIPTIONAL REGULATOR, GNTR FAMILY"/>
    <property type="match status" value="1"/>
</dbReference>
<dbReference type="CDD" id="cd07377">
    <property type="entry name" value="WHTH_GntR"/>
    <property type="match status" value="1"/>
</dbReference>
<dbReference type="EMBL" id="FNIG01000005">
    <property type="protein sequence ID" value="SDN50390.1"/>
    <property type="molecule type" value="Genomic_DNA"/>
</dbReference>
<evidence type="ECO:0000256" key="2">
    <source>
        <dbReference type="ARBA" id="ARBA00023125"/>
    </source>
</evidence>
<dbReference type="PROSITE" id="PS50949">
    <property type="entry name" value="HTH_GNTR"/>
    <property type="match status" value="1"/>
</dbReference>
<dbReference type="Pfam" id="PF07729">
    <property type="entry name" value="FCD"/>
    <property type="match status" value="1"/>
</dbReference>
<dbReference type="Proteomes" id="UP000199334">
    <property type="component" value="Unassembled WGS sequence"/>
</dbReference>
<dbReference type="InterPro" id="IPR008920">
    <property type="entry name" value="TF_FadR/GntR_C"/>
</dbReference>
<proteinExistence type="predicted"/>
<dbReference type="SUPFAM" id="SSF48008">
    <property type="entry name" value="GntR ligand-binding domain-like"/>
    <property type="match status" value="1"/>
</dbReference>
<dbReference type="InterPro" id="IPR000524">
    <property type="entry name" value="Tscrpt_reg_HTH_GntR"/>
</dbReference>
<dbReference type="SMART" id="SM00895">
    <property type="entry name" value="FCD"/>
    <property type="match status" value="1"/>
</dbReference>
<dbReference type="SUPFAM" id="SSF46785">
    <property type="entry name" value="Winged helix' DNA-binding domain"/>
    <property type="match status" value="1"/>
</dbReference>
<reference evidence="5 6" key="1">
    <citation type="submission" date="2016-10" db="EMBL/GenBank/DDBJ databases">
        <authorList>
            <person name="de Groot N.N."/>
        </authorList>
    </citation>
    <scope>NUCLEOTIDE SEQUENCE [LARGE SCALE GENOMIC DNA]</scope>
    <source>
        <strain evidence="5 6">CGMCC 1.3442</strain>
    </source>
</reference>
<evidence type="ECO:0000313" key="6">
    <source>
        <dbReference type="Proteomes" id="UP000199334"/>
    </source>
</evidence>
<gene>
    <name evidence="5" type="ORF">SAMN05216498_2429</name>
</gene>
<accession>A0A1H0BY34</accession>
<sequence length="228" mass="26122">MSELKITHKRLYEQVIQKIESLFESGEIVLGERIPSERELVEMLGVSRGTLRDAFRILESHGVIETKAGGGRYLRKNISNLRRSESLMDDLEKAAVIDLLEAREILELGMIELICERADDDDIAKLEEVIYKASNEHKEQVEEFSFNLALAECSKNIVMINFMKLNMDILKQTKERSFVSEESIIEAQKEHLSILKAIKERDVKRAKKEVINHLENVKRRTGAIKGGV</sequence>
<evidence type="ECO:0000259" key="4">
    <source>
        <dbReference type="PROSITE" id="PS50949"/>
    </source>
</evidence>
<keyword evidence="5" id="KW-0670">Pyruvate</keyword>
<dbReference type="AlphaFoldDB" id="A0A1H0BY34"/>
<dbReference type="PRINTS" id="PR00035">
    <property type="entry name" value="HTHGNTR"/>
</dbReference>
<evidence type="ECO:0000313" key="5">
    <source>
        <dbReference type="EMBL" id="SDN50390.1"/>
    </source>
</evidence>
<dbReference type="InterPro" id="IPR036388">
    <property type="entry name" value="WH-like_DNA-bd_sf"/>
</dbReference>
<dbReference type="RefSeq" id="WP_093856847.1">
    <property type="nucleotide sequence ID" value="NZ_BJVZ01000028.1"/>
</dbReference>
<evidence type="ECO:0000256" key="3">
    <source>
        <dbReference type="ARBA" id="ARBA00023163"/>
    </source>
</evidence>
<dbReference type="SMART" id="SM00345">
    <property type="entry name" value="HTH_GNTR"/>
    <property type="match status" value="1"/>
</dbReference>
<dbReference type="InterPro" id="IPR036390">
    <property type="entry name" value="WH_DNA-bd_sf"/>
</dbReference>
<dbReference type="Pfam" id="PF00392">
    <property type="entry name" value="GntR"/>
    <property type="match status" value="1"/>
</dbReference>
<dbReference type="STRING" id="237069.SAMN05216498_2429"/>
<name>A0A1H0BY34_9BACI</name>
<dbReference type="Gene3D" id="1.20.120.530">
    <property type="entry name" value="GntR ligand-binding domain-like"/>
    <property type="match status" value="1"/>
</dbReference>
<keyword evidence="6" id="KW-1185">Reference proteome</keyword>
<dbReference type="PANTHER" id="PTHR43537:SF5">
    <property type="entry name" value="UXU OPERON TRANSCRIPTIONAL REGULATOR"/>
    <property type="match status" value="1"/>
</dbReference>
<organism evidence="5 6">
    <name type="scientific">Tenuibacillus multivorans</name>
    <dbReference type="NCBI Taxonomy" id="237069"/>
    <lineage>
        <taxon>Bacteria</taxon>
        <taxon>Bacillati</taxon>
        <taxon>Bacillota</taxon>
        <taxon>Bacilli</taxon>
        <taxon>Bacillales</taxon>
        <taxon>Bacillaceae</taxon>
        <taxon>Tenuibacillus</taxon>
    </lineage>
</organism>
<dbReference type="InterPro" id="IPR011711">
    <property type="entry name" value="GntR_C"/>
</dbReference>
<dbReference type="Gene3D" id="1.10.10.10">
    <property type="entry name" value="Winged helix-like DNA-binding domain superfamily/Winged helix DNA-binding domain"/>
    <property type="match status" value="1"/>
</dbReference>
<protein>
    <submittedName>
        <fullName evidence="5">GntR family transcriptional regulator, transcriptional repressor for pyruvate dehydrogenase complex</fullName>
    </submittedName>
</protein>